<dbReference type="PANTHER" id="PTHR33938:SF15">
    <property type="entry name" value="FERULOYL ESTERASE B-RELATED"/>
    <property type="match status" value="1"/>
</dbReference>
<keyword evidence="4" id="KW-0479">Metal-binding</keyword>
<evidence type="ECO:0000256" key="10">
    <source>
        <dbReference type="RuleBase" id="RU361238"/>
    </source>
</evidence>
<evidence type="ECO:0000256" key="4">
    <source>
        <dbReference type="ARBA" id="ARBA00022723"/>
    </source>
</evidence>
<dbReference type="Pfam" id="PF07519">
    <property type="entry name" value="Tannase"/>
    <property type="match status" value="1"/>
</dbReference>
<evidence type="ECO:0000256" key="8">
    <source>
        <dbReference type="ARBA" id="ARBA00023157"/>
    </source>
</evidence>
<dbReference type="GO" id="GO:0030600">
    <property type="term" value="F:feruloyl esterase activity"/>
    <property type="evidence" value="ECO:0007669"/>
    <property type="project" value="UniProtKB-EC"/>
</dbReference>
<evidence type="ECO:0000256" key="3">
    <source>
        <dbReference type="ARBA" id="ARBA00022651"/>
    </source>
</evidence>
<dbReference type="GO" id="GO:0045493">
    <property type="term" value="P:xylan catabolic process"/>
    <property type="evidence" value="ECO:0007669"/>
    <property type="project" value="UniProtKB-KW"/>
</dbReference>
<dbReference type="OrthoDB" id="3039123at2759"/>
<dbReference type="PANTHER" id="PTHR33938">
    <property type="entry name" value="FERULOYL ESTERASE B-RELATED"/>
    <property type="match status" value="1"/>
</dbReference>
<evidence type="ECO:0000256" key="9">
    <source>
        <dbReference type="ARBA" id="ARBA00034075"/>
    </source>
</evidence>
<keyword evidence="12" id="KW-1185">Reference proteome</keyword>
<evidence type="ECO:0000313" key="11">
    <source>
        <dbReference type="EMBL" id="KAF2185902.1"/>
    </source>
</evidence>
<dbReference type="Gene3D" id="3.40.50.1820">
    <property type="entry name" value="alpha/beta hydrolase"/>
    <property type="match status" value="1"/>
</dbReference>
<keyword evidence="2" id="KW-0719">Serine esterase</keyword>
<name>A0A6A6E571_9PEZI</name>
<dbReference type="EMBL" id="ML994632">
    <property type="protein sequence ID" value="KAF2185902.1"/>
    <property type="molecule type" value="Genomic_DNA"/>
</dbReference>
<accession>A0A6A6E571</accession>
<evidence type="ECO:0000256" key="5">
    <source>
        <dbReference type="ARBA" id="ARBA00022729"/>
    </source>
</evidence>
<feature type="signal peptide" evidence="10">
    <location>
        <begin position="1"/>
        <end position="20"/>
    </location>
</feature>
<keyword evidence="5 10" id="KW-0732">Signal</keyword>
<dbReference type="SUPFAM" id="SSF53474">
    <property type="entry name" value="alpha/beta-Hydrolases"/>
    <property type="match status" value="1"/>
</dbReference>
<evidence type="ECO:0000256" key="1">
    <source>
        <dbReference type="ARBA" id="ARBA00006249"/>
    </source>
</evidence>
<protein>
    <recommendedName>
        <fullName evidence="10">Carboxylic ester hydrolase</fullName>
        <ecNumber evidence="10">3.1.1.-</ecNumber>
    </recommendedName>
</protein>
<dbReference type="InterPro" id="IPR011118">
    <property type="entry name" value="Tannase/feruloyl_esterase"/>
</dbReference>
<proteinExistence type="inferred from homology"/>
<keyword evidence="3" id="KW-0624">Polysaccharide degradation</keyword>
<evidence type="ECO:0000256" key="7">
    <source>
        <dbReference type="ARBA" id="ARBA00022837"/>
    </source>
</evidence>
<keyword evidence="3" id="KW-0119">Carbohydrate metabolism</keyword>
<reference evidence="11" key="1">
    <citation type="journal article" date="2020" name="Stud. Mycol.">
        <title>101 Dothideomycetes genomes: a test case for predicting lifestyles and emergence of pathogens.</title>
        <authorList>
            <person name="Haridas S."/>
            <person name="Albert R."/>
            <person name="Binder M."/>
            <person name="Bloem J."/>
            <person name="Labutti K."/>
            <person name="Salamov A."/>
            <person name="Andreopoulos B."/>
            <person name="Baker S."/>
            <person name="Barry K."/>
            <person name="Bills G."/>
            <person name="Bluhm B."/>
            <person name="Cannon C."/>
            <person name="Castanera R."/>
            <person name="Culley D."/>
            <person name="Daum C."/>
            <person name="Ezra D."/>
            <person name="Gonzalez J."/>
            <person name="Henrissat B."/>
            <person name="Kuo A."/>
            <person name="Liang C."/>
            <person name="Lipzen A."/>
            <person name="Lutzoni F."/>
            <person name="Magnuson J."/>
            <person name="Mondo S."/>
            <person name="Nolan M."/>
            <person name="Ohm R."/>
            <person name="Pangilinan J."/>
            <person name="Park H.-J."/>
            <person name="Ramirez L."/>
            <person name="Alfaro M."/>
            <person name="Sun H."/>
            <person name="Tritt A."/>
            <person name="Yoshinaga Y."/>
            <person name="Zwiers L.-H."/>
            <person name="Turgeon B."/>
            <person name="Goodwin S."/>
            <person name="Spatafora J."/>
            <person name="Crous P."/>
            <person name="Grigoriev I."/>
        </authorList>
    </citation>
    <scope>NUCLEOTIDE SEQUENCE</scope>
    <source>
        <strain evidence="11">CBS 207.26</strain>
    </source>
</reference>
<comment type="similarity">
    <text evidence="1 10">Belongs to the tannase family.</text>
</comment>
<keyword evidence="8" id="KW-1015">Disulfide bond</keyword>
<gene>
    <name evidence="11" type="ORF">K469DRAFT_726616</name>
</gene>
<keyword evidence="6 10" id="KW-0378">Hydrolase</keyword>
<dbReference type="AlphaFoldDB" id="A0A6A6E571"/>
<keyword evidence="7" id="KW-0106">Calcium</keyword>
<dbReference type="InterPro" id="IPR029058">
    <property type="entry name" value="AB_hydrolase_fold"/>
</dbReference>
<comment type="catalytic activity">
    <reaction evidence="9">
        <text>feruloyl-polysaccharide + H2O = ferulate + polysaccharide.</text>
        <dbReference type="EC" id="3.1.1.73"/>
    </reaction>
</comment>
<sequence>MPPILALLLATLQFLVSTNAQNDFKQKCLAFKPDTLTQSSILQILEHIPANTSLAFPGNDESCNRASQLISSEACRVALTIPTSNRSGIVFELFLPTPEEWTGRFLGTGNGGIDGCIKYEDMAYGLRHGFAVTGSNNGHNGTSGFAFLHNPDIVTDFSYRSLHTTATAGKTLVRAFYGKPHTKSYYIGCSGGGRQAIQSASLYPTDYDGIIAGAPGVNFNYMSSWRASFYPLTGPKNSSDFIKAETWQGLIHDEILRQCDELDGVRDGVLTDPGLCAGIFDPETLLCGEKGGQCLSEKQVEVVRQVFSPLHGENGELIYPGLQPGAEVRATERLLSGTPFPYSEDWFKYVVFSNPSWDPATWTIRDATVAEAMNPGNARSWPDTLAPFRDRGAKMMIYHGGADQQITGFNTERFYHRLSSSMDHTNEQLDDFLRFFRIPGMGHCSGGLGAWQFGQTGAAGVEFEPGMNVLAAVVDWVENGKAPEMILGTKFVNDTVDMGVDYQRSHCRYPFRSTYIGGDSKDVDSWACKLP</sequence>
<evidence type="ECO:0000313" key="12">
    <source>
        <dbReference type="Proteomes" id="UP000800200"/>
    </source>
</evidence>
<feature type="chain" id="PRO_5025717436" description="Carboxylic ester hydrolase" evidence="10">
    <location>
        <begin position="21"/>
        <end position="531"/>
    </location>
</feature>
<evidence type="ECO:0000256" key="6">
    <source>
        <dbReference type="ARBA" id="ARBA00022801"/>
    </source>
</evidence>
<keyword evidence="3" id="KW-0858">Xylan degradation</keyword>
<evidence type="ECO:0000256" key="2">
    <source>
        <dbReference type="ARBA" id="ARBA00022487"/>
    </source>
</evidence>
<dbReference type="EC" id="3.1.1.-" evidence="10"/>
<organism evidence="11 12">
    <name type="scientific">Zopfia rhizophila CBS 207.26</name>
    <dbReference type="NCBI Taxonomy" id="1314779"/>
    <lineage>
        <taxon>Eukaryota</taxon>
        <taxon>Fungi</taxon>
        <taxon>Dikarya</taxon>
        <taxon>Ascomycota</taxon>
        <taxon>Pezizomycotina</taxon>
        <taxon>Dothideomycetes</taxon>
        <taxon>Dothideomycetes incertae sedis</taxon>
        <taxon>Zopfiaceae</taxon>
        <taxon>Zopfia</taxon>
    </lineage>
</organism>
<dbReference type="GO" id="GO:0046872">
    <property type="term" value="F:metal ion binding"/>
    <property type="evidence" value="ECO:0007669"/>
    <property type="project" value="UniProtKB-KW"/>
</dbReference>
<dbReference type="Proteomes" id="UP000800200">
    <property type="component" value="Unassembled WGS sequence"/>
</dbReference>